<evidence type="ECO:0000256" key="1">
    <source>
        <dbReference type="ARBA" id="ARBA00022452"/>
    </source>
</evidence>
<evidence type="ECO:0000256" key="4">
    <source>
        <dbReference type="SAM" id="SignalP"/>
    </source>
</evidence>
<dbReference type="AlphaFoldDB" id="A0A5B8CUD9"/>
<keyword evidence="1" id="KW-0472">Membrane</keyword>
<dbReference type="InterPro" id="IPR005565">
    <property type="entry name" value="Hemolysn_activator_HlyB_C"/>
</dbReference>
<dbReference type="EMBL" id="CP040946">
    <property type="protein sequence ID" value="QDC44686.1"/>
    <property type="molecule type" value="Genomic_DNA"/>
</dbReference>
<dbReference type="GO" id="GO:0098046">
    <property type="term" value="C:type V protein secretion system complex"/>
    <property type="evidence" value="ECO:0007669"/>
    <property type="project" value="TreeGrafter"/>
</dbReference>
<dbReference type="PANTHER" id="PTHR34597:SF6">
    <property type="entry name" value="BLR6126 PROTEIN"/>
    <property type="match status" value="1"/>
</dbReference>
<evidence type="ECO:0000313" key="7">
    <source>
        <dbReference type="EMBL" id="QDC44686.1"/>
    </source>
</evidence>
<dbReference type="KEGG" id="mmec:FIU01_09180"/>
<name>A0A5B8CUD9_9PROT</name>
<protein>
    <submittedName>
        <fullName evidence="7">ShlB/FhaC/HecB family hemolysin secretion/activation protein</fullName>
    </submittedName>
</protein>
<dbReference type="PANTHER" id="PTHR34597">
    <property type="entry name" value="SLR1661 PROTEIN"/>
    <property type="match status" value="1"/>
</dbReference>
<keyword evidence="3" id="KW-0998">Cell outer membrane</keyword>
<accession>A0A5B8CUD9</accession>
<evidence type="ECO:0000313" key="8">
    <source>
        <dbReference type="Proteomes" id="UP000311008"/>
    </source>
</evidence>
<dbReference type="GO" id="GO:0008320">
    <property type="term" value="F:protein transmembrane transporter activity"/>
    <property type="evidence" value="ECO:0007669"/>
    <property type="project" value="TreeGrafter"/>
</dbReference>
<evidence type="ECO:0000259" key="5">
    <source>
        <dbReference type="Pfam" id="PF03865"/>
    </source>
</evidence>
<feature type="chain" id="PRO_5022659987" evidence="4">
    <location>
        <begin position="29"/>
        <end position="571"/>
    </location>
</feature>
<feature type="domain" description="Polypeptide-transport-associated ShlB-type" evidence="6">
    <location>
        <begin position="60"/>
        <end position="135"/>
    </location>
</feature>
<evidence type="ECO:0000259" key="6">
    <source>
        <dbReference type="Pfam" id="PF08479"/>
    </source>
</evidence>
<dbReference type="Proteomes" id="UP000311008">
    <property type="component" value="Chromosome"/>
</dbReference>
<gene>
    <name evidence="7" type="ORF">FIU01_09180</name>
</gene>
<keyword evidence="1" id="KW-1134">Transmembrane beta strand</keyword>
<proteinExistence type="predicted"/>
<dbReference type="Gene3D" id="2.40.160.50">
    <property type="entry name" value="membrane protein fhac: a member of the omp85/tpsb transporter family"/>
    <property type="match status" value="1"/>
</dbReference>
<dbReference type="InterPro" id="IPR013686">
    <property type="entry name" value="Polypept-transport_assoc_ShlB"/>
</dbReference>
<dbReference type="OrthoDB" id="5664954at2"/>
<evidence type="ECO:0000256" key="3">
    <source>
        <dbReference type="ARBA" id="ARBA00023237"/>
    </source>
</evidence>
<feature type="signal peptide" evidence="4">
    <location>
        <begin position="1"/>
        <end position="28"/>
    </location>
</feature>
<organism evidence="7 8">
    <name type="scientific">Methylophilus medardicus</name>
    <dbReference type="NCBI Taxonomy" id="2588534"/>
    <lineage>
        <taxon>Bacteria</taxon>
        <taxon>Pseudomonadati</taxon>
        <taxon>Pseudomonadota</taxon>
        <taxon>Betaproteobacteria</taxon>
        <taxon>Nitrosomonadales</taxon>
        <taxon>Methylophilaceae</taxon>
        <taxon>Methylophilus</taxon>
    </lineage>
</organism>
<dbReference type="GO" id="GO:0046819">
    <property type="term" value="P:protein secretion by the type V secretion system"/>
    <property type="evidence" value="ECO:0007669"/>
    <property type="project" value="TreeGrafter"/>
</dbReference>
<reference evidence="8" key="1">
    <citation type="journal article" date="2019" name="ISME J.">
        <title>Evolution in action: habitat transition from sediment to the pelagial leads to genome streamlining in Methylophilaceae.</title>
        <authorList>
            <person name="Salcher M."/>
            <person name="Schaefle D."/>
            <person name="Kaspar M."/>
            <person name="Neuenschwander S.M."/>
            <person name="Ghai R."/>
        </authorList>
    </citation>
    <scope>NUCLEOTIDE SEQUENCE [LARGE SCALE GENOMIC DNA]</scope>
    <source>
        <strain evidence="8">MMS-M-51</strain>
    </source>
</reference>
<dbReference type="Pfam" id="PF08479">
    <property type="entry name" value="POTRA_2"/>
    <property type="match status" value="1"/>
</dbReference>
<dbReference type="InterPro" id="IPR051544">
    <property type="entry name" value="TPS_OM_transporter"/>
</dbReference>
<feature type="domain" description="Haemolysin activator HlyB C-terminal" evidence="5">
    <location>
        <begin position="199"/>
        <end position="497"/>
    </location>
</feature>
<keyword evidence="4" id="KW-0732">Signal</keyword>
<dbReference type="Gene3D" id="3.10.20.310">
    <property type="entry name" value="membrane protein fhac"/>
    <property type="match status" value="1"/>
</dbReference>
<evidence type="ECO:0000256" key="2">
    <source>
        <dbReference type="ARBA" id="ARBA00022692"/>
    </source>
</evidence>
<keyword evidence="2" id="KW-0812">Transmembrane</keyword>
<sequence length="571" mass="63964">MEQKRKVLRLLLRVMSCLCVLWSFALHAEEASESVPQSANGWGEATSEQAPAEVSAKDQFDIFEYVINGNTVLSVNEVEKAVYPYLGERRSIEDVEKARSVLEQSFHEAGYLTVFVSIPEQEVNGGVVKLDVLEGKVERLSVVGSRYFSLGKIKQNVTEFKEGHVPHFPTVQKQIASVNINQDRVVAPVLRPGKSPGMVEVDLKVDDKFPLHASMEYNNRYTPNTTKTRLSGNLRYDNLWQSDHSIGLGFQVTPEDANEVKVFSGTYVIPYAGDYWAMYAVASQSDISAVGDLNVVGNGNIYGLRYIHPMPSPVKSFNHNLTLGLDYKDFKESTRRLGSDLGSNPITYMPFLIGYTGNLVTPESTTKLDLNFVFSTKALVNDEAEFAQRRFLARPNFSYLRGQLEHTWTLPYQWQWYGSLGGQVTGDSLVSNEQFFIGGLDTVRGFLESSALGDTGTNLTMELRSPPLQKYSGSWVKEMRLLAFYDYGLAKTRDPATFADDRFSQIQRYILSSYGLGLDVKAPHGLFMRLDFARVLQSSWILENGNTAPLKPAGMAESGDTRLHFKVGFDW</sequence>
<dbReference type="Pfam" id="PF03865">
    <property type="entry name" value="ShlB"/>
    <property type="match status" value="1"/>
</dbReference>
<keyword evidence="8" id="KW-1185">Reference proteome</keyword>